<dbReference type="EMBL" id="SKCS01000427">
    <property type="protein sequence ID" value="TNN07558.1"/>
    <property type="molecule type" value="Genomic_DNA"/>
</dbReference>
<dbReference type="AlphaFoldDB" id="A0A4Z2CU00"/>
<dbReference type="SUPFAM" id="SSF47473">
    <property type="entry name" value="EF-hand"/>
    <property type="match status" value="1"/>
</dbReference>
<reference evidence="2 3" key="1">
    <citation type="submission" date="2019-03" db="EMBL/GenBank/DDBJ databases">
        <title>An improved genome assembly of the fluke Schistosoma japonicum.</title>
        <authorList>
            <person name="Hu W."/>
            <person name="Luo F."/>
            <person name="Yin M."/>
            <person name="Mo X."/>
            <person name="Sun C."/>
            <person name="Wu Q."/>
            <person name="Zhu B."/>
            <person name="Xiang M."/>
            <person name="Wang J."/>
            <person name="Wang Y."/>
            <person name="Zhang T."/>
            <person name="Xu B."/>
            <person name="Zheng H."/>
            <person name="Feng Z."/>
        </authorList>
    </citation>
    <scope>NUCLEOTIDE SEQUENCE [LARGE SCALE GENOMIC DNA]</scope>
    <source>
        <strain evidence="2">HuSjv2</strain>
        <tissue evidence="2">Worms</tissue>
    </source>
</reference>
<dbReference type="PROSITE" id="PS50222">
    <property type="entry name" value="EF_HAND_2"/>
    <property type="match status" value="1"/>
</dbReference>
<evidence type="ECO:0000313" key="2">
    <source>
        <dbReference type="EMBL" id="TNN07558.1"/>
    </source>
</evidence>
<dbReference type="InterPro" id="IPR011992">
    <property type="entry name" value="EF-hand-dom_pair"/>
</dbReference>
<keyword evidence="3" id="KW-1185">Reference proteome</keyword>
<organism evidence="2 3">
    <name type="scientific">Schistosoma japonicum</name>
    <name type="common">Blood fluke</name>
    <dbReference type="NCBI Taxonomy" id="6182"/>
    <lineage>
        <taxon>Eukaryota</taxon>
        <taxon>Metazoa</taxon>
        <taxon>Spiralia</taxon>
        <taxon>Lophotrochozoa</taxon>
        <taxon>Platyhelminthes</taxon>
        <taxon>Trematoda</taxon>
        <taxon>Digenea</taxon>
        <taxon>Strigeidida</taxon>
        <taxon>Schistosomatoidea</taxon>
        <taxon>Schistosomatidae</taxon>
        <taxon>Schistosoma</taxon>
    </lineage>
</organism>
<protein>
    <submittedName>
        <fullName evidence="2">Tegument antigen</fullName>
    </submittedName>
</protein>
<gene>
    <name evidence="2" type="ORF">EWB00_007665</name>
</gene>
<comment type="caution">
    <text evidence="2">The sequence shown here is derived from an EMBL/GenBank/DDBJ whole genome shotgun (WGS) entry which is preliminary data.</text>
</comment>
<evidence type="ECO:0000259" key="1">
    <source>
        <dbReference type="PROSITE" id="PS50222"/>
    </source>
</evidence>
<accession>A0A4Z2CU00</accession>
<proteinExistence type="predicted"/>
<sequence>MVIKIDKQDDSRSSLTKRLLEVFHEIDKDHNELITNNQLKRYIETNKLDVDLIQKWTKLFQIKNTNQLSLEDICEHFQLNIKDVRQQRDTQLKLEKLHHQLMLTINKFLVMTFK</sequence>
<dbReference type="Gene3D" id="1.10.238.10">
    <property type="entry name" value="EF-hand"/>
    <property type="match status" value="1"/>
</dbReference>
<dbReference type="Proteomes" id="UP000311919">
    <property type="component" value="Unassembled WGS sequence"/>
</dbReference>
<dbReference type="OrthoDB" id="6235164at2759"/>
<dbReference type="InterPro" id="IPR002048">
    <property type="entry name" value="EF_hand_dom"/>
</dbReference>
<name>A0A4Z2CU00_SCHJA</name>
<evidence type="ECO:0000313" key="3">
    <source>
        <dbReference type="Proteomes" id="UP000311919"/>
    </source>
</evidence>
<feature type="domain" description="EF-hand" evidence="1">
    <location>
        <begin position="14"/>
        <end position="49"/>
    </location>
</feature>
<dbReference type="GO" id="GO:0005509">
    <property type="term" value="F:calcium ion binding"/>
    <property type="evidence" value="ECO:0007669"/>
    <property type="project" value="InterPro"/>
</dbReference>